<evidence type="ECO:0000313" key="2">
    <source>
        <dbReference type="EMBL" id="CAI7999301.1"/>
    </source>
</evidence>
<sequence length="73" mass="8735">MAKEQHSRVNLPSWESRDQYRQARRGTLGQWQYQSHWLHWQIELGSMLGVMLAFLLGCFVTFILMCFSKWVIC</sequence>
<proteinExistence type="predicted"/>
<name>A0AA35R1M9_GEOBA</name>
<reference evidence="2" key="1">
    <citation type="submission" date="2023-03" db="EMBL/GenBank/DDBJ databases">
        <authorList>
            <person name="Steffen K."/>
            <person name="Cardenas P."/>
        </authorList>
    </citation>
    <scope>NUCLEOTIDE SEQUENCE</scope>
</reference>
<keyword evidence="1" id="KW-1133">Transmembrane helix</keyword>
<keyword evidence="1" id="KW-0812">Transmembrane</keyword>
<organism evidence="2 3">
    <name type="scientific">Geodia barretti</name>
    <name type="common">Barrett's horny sponge</name>
    <dbReference type="NCBI Taxonomy" id="519541"/>
    <lineage>
        <taxon>Eukaryota</taxon>
        <taxon>Metazoa</taxon>
        <taxon>Porifera</taxon>
        <taxon>Demospongiae</taxon>
        <taxon>Heteroscleromorpha</taxon>
        <taxon>Tetractinellida</taxon>
        <taxon>Astrophorina</taxon>
        <taxon>Geodiidae</taxon>
        <taxon>Geodia</taxon>
    </lineage>
</organism>
<protein>
    <submittedName>
        <fullName evidence="2">Uncharacterized protein</fullName>
    </submittedName>
</protein>
<comment type="caution">
    <text evidence="2">The sequence shown here is derived from an EMBL/GenBank/DDBJ whole genome shotgun (WGS) entry which is preliminary data.</text>
</comment>
<evidence type="ECO:0000313" key="3">
    <source>
        <dbReference type="Proteomes" id="UP001174909"/>
    </source>
</evidence>
<dbReference type="EMBL" id="CASHTH010000373">
    <property type="protein sequence ID" value="CAI7999301.1"/>
    <property type="molecule type" value="Genomic_DNA"/>
</dbReference>
<accession>A0AA35R1M9</accession>
<gene>
    <name evidence="2" type="ORF">GBAR_LOCUS2677</name>
</gene>
<dbReference type="AlphaFoldDB" id="A0AA35R1M9"/>
<keyword evidence="1" id="KW-0472">Membrane</keyword>
<feature type="transmembrane region" description="Helical" evidence="1">
    <location>
        <begin position="47"/>
        <end position="67"/>
    </location>
</feature>
<keyword evidence="3" id="KW-1185">Reference proteome</keyword>
<dbReference type="Proteomes" id="UP001174909">
    <property type="component" value="Unassembled WGS sequence"/>
</dbReference>
<evidence type="ECO:0000256" key="1">
    <source>
        <dbReference type="SAM" id="Phobius"/>
    </source>
</evidence>